<keyword evidence="4 5" id="KW-0963">Cytoplasm</keyword>
<organism evidence="10 11">
    <name type="scientific">Crassaminicella indica</name>
    <dbReference type="NCBI Taxonomy" id="2855394"/>
    <lineage>
        <taxon>Bacteria</taxon>
        <taxon>Bacillati</taxon>
        <taxon>Bacillota</taxon>
        <taxon>Clostridia</taxon>
        <taxon>Eubacteriales</taxon>
        <taxon>Clostridiaceae</taxon>
        <taxon>Crassaminicella</taxon>
    </lineage>
</organism>
<dbReference type="InterPro" id="IPR053925">
    <property type="entry name" value="RecX_HTH_3rd"/>
</dbReference>
<evidence type="ECO:0000313" key="11">
    <source>
        <dbReference type="Proteomes" id="UP000886818"/>
    </source>
</evidence>
<dbReference type="Pfam" id="PF21981">
    <property type="entry name" value="RecX_HTH3"/>
    <property type="match status" value="1"/>
</dbReference>
<dbReference type="PANTHER" id="PTHR33602:SF1">
    <property type="entry name" value="REGULATORY PROTEIN RECX FAMILY PROTEIN"/>
    <property type="match status" value="1"/>
</dbReference>
<reference evidence="10" key="1">
    <citation type="submission" date="2021-07" db="EMBL/GenBank/DDBJ databases">
        <title>Complete genome sequence of Crassaminicella sp. 143-21, isolated from a deep-sea hydrothermal vent.</title>
        <authorList>
            <person name="Li X."/>
        </authorList>
    </citation>
    <scope>NUCLEOTIDE SEQUENCE</scope>
    <source>
        <strain evidence="10">143-21</strain>
    </source>
</reference>
<dbReference type="RefSeq" id="WP_218281993.1">
    <property type="nucleotide sequence ID" value="NZ_CP078093.1"/>
</dbReference>
<dbReference type="InterPro" id="IPR053924">
    <property type="entry name" value="RecX_HTH_2nd"/>
</dbReference>
<evidence type="ECO:0000259" key="8">
    <source>
        <dbReference type="Pfam" id="PF21981"/>
    </source>
</evidence>
<dbReference type="EMBL" id="CP078093">
    <property type="protein sequence ID" value="QXM05293.1"/>
    <property type="molecule type" value="Genomic_DNA"/>
</dbReference>
<keyword evidence="11" id="KW-1185">Reference proteome</keyword>
<dbReference type="Pfam" id="PF21982">
    <property type="entry name" value="RecX_HTH1"/>
    <property type="match status" value="1"/>
</dbReference>
<name>A0ABX8R8D8_9CLOT</name>
<accession>A0ABX8R8D8</accession>
<sequence length="213" mass="25852">MFKITKIEQQKNENRVSIYVNDEFFLGIHKEIVYMLRLKVGQEVDTEKFEKIVMEETYLKAKSRALKLLHFSSRTEKEMRERLKNYEYDEETIERVIAFLKEYNFINDAQLVKHMVKNKSLEKKYGKNRIKQELYRKGIDMNLIENTIEQEIDEEKEYENALSLARKKLNTIKDTDKRKVYQKLGRYLSYRGYEYDLIKKVIKLLQSEKESFD</sequence>
<comment type="function">
    <text evidence="5">Modulates RecA activity.</text>
</comment>
<comment type="similarity">
    <text evidence="2 5">Belongs to the RecX family.</text>
</comment>
<comment type="subcellular location">
    <subcellularLocation>
        <location evidence="1 5">Cytoplasm</location>
    </subcellularLocation>
</comment>
<feature type="coiled-coil region" evidence="6">
    <location>
        <begin position="141"/>
        <end position="168"/>
    </location>
</feature>
<evidence type="ECO:0000256" key="4">
    <source>
        <dbReference type="ARBA" id="ARBA00022490"/>
    </source>
</evidence>
<proteinExistence type="inferred from homology"/>
<evidence type="ECO:0000259" key="9">
    <source>
        <dbReference type="Pfam" id="PF21982"/>
    </source>
</evidence>
<dbReference type="Pfam" id="PF02631">
    <property type="entry name" value="RecX_HTH2"/>
    <property type="match status" value="1"/>
</dbReference>
<evidence type="ECO:0000256" key="2">
    <source>
        <dbReference type="ARBA" id="ARBA00009695"/>
    </source>
</evidence>
<evidence type="ECO:0000259" key="7">
    <source>
        <dbReference type="Pfam" id="PF02631"/>
    </source>
</evidence>
<protein>
    <recommendedName>
        <fullName evidence="3 5">Regulatory protein RecX</fullName>
    </recommendedName>
</protein>
<dbReference type="InterPro" id="IPR003783">
    <property type="entry name" value="Regulatory_RecX"/>
</dbReference>
<feature type="domain" description="RecX second three-helical" evidence="7">
    <location>
        <begin position="107"/>
        <end position="146"/>
    </location>
</feature>
<gene>
    <name evidence="5 10" type="primary">recX</name>
    <name evidence="10" type="ORF">KVH43_07770</name>
</gene>
<evidence type="ECO:0000313" key="10">
    <source>
        <dbReference type="EMBL" id="QXM05293.1"/>
    </source>
</evidence>
<evidence type="ECO:0000256" key="1">
    <source>
        <dbReference type="ARBA" id="ARBA00004496"/>
    </source>
</evidence>
<dbReference type="Proteomes" id="UP000886818">
    <property type="component" value="Chromosome"/>
</dbReference>
<evidence type="ECO:0000256" key="3">
    <source>
        <dbReference type="ARBA" id="ARBA00018111"/>
    </source>
</evidence>
<feature type="domain" description="RecX first three-helical" evidence="9">
    <location>
        <begin position="61"/>
        <end position="100"/>
    </location>
</feature>
<evidence type="ECO:0000256" key="5">
    <source>
        <dbReference type="HAMAP-Rule" id="MF_01114"/>
    </source>
</evidence>
<dbReference type="InterPro" id="IPR053926">
    <property type="entry name" value="RecX_HTH_1st"/>
</dbReference>
<feature type="domain" description="RecX third three-helical" evidence="8">
    <location>
        <begin position="155"/>
        <end position="202"/>
    </location>
</feature>
<keyword evidence="6" id="KW-0175">Coiled coil</keyword>
<dbReference type="HAMAP" id="MF_01114">
    <property type="entry name" value="RecX"/>
    <property type="match status" value="1"/>
</dbReference>
<dbReference type="PANTHER" id="PTHR33602">
    <property type="entry name" value="REGULATORY PROTEIN RECX FAMILY PROTEIN"/>
    <property type="match status" value="1"/>
</dbReference>
<evidence type="ECO:0000256" key="6">
    <source>
        <dbReference type="SAM" id="Coils"/>
    </source>
</evidence>
<dbReference type="NCBIfam" id="NF001058">
    <property type="entry name" value="PRK00117.4-1"/>
    <property type="match status" value="1"/>
</dbReference>